<reference evidence="2" key="1">
    <citation type="journal article" date="2019" name="Int. J. Syst. Evol. Microbiol.">
        <title>The Global Catalogue of Microorganisms (GCM) 10K type strain sequencing project: providing services to taxonomists for standard genome sequencing and annotation.</title>
        <authorList>
            <consortium name="The Broad Institute Genomics Platform"/>
            <consortium name="The Broad Institute Genome Sequencing Center for Infectious Disease"/>
            <person name="Wu L."/>
            <person name="Ma J."/>
        </authorList>
    </citation>
    <scope>NUCLEOTIDE SEQUENCE [LARGE SCALE GENOMIC DNA]</scope>
    <source>
        <strain evidence="2">JCM 17782</strain>
    </source>
</reference>
<dbReference type="EMBL" id="BAABGF010000011">
    <property type="protein sequence ID" value="GAA4535694.1"/>
    <property type="molecule type" value="Genomic_DNA"/>
</dbReference>
<proteinExistence type="predicted"/>
<gene>
    <name evidence="1" type="ORF">GCM10023161_09570</name>
</gene>
<evidence type="ECO:0000313" key="1">
    <source>
        <dbReference type="EMBL" id="GAA4535694.1"/>
    </source>
</evidence>
<dbReference type="Proteomes" id="UP001501417">
    <property type="component" value="Unassembled WGS sequence"/>
</dbReference>
<sequence length="99" mass="11133">MAGSRSSRQRIRRYLGWRVAELLRRRRAASQPSQIFTLDYTQCGYGATGGSDQNTLRTRANAFRNCAEVWALAKHFGVCSTAICRIKHGIQRDDTLAAN</sequence>
<comment type="caution">
    <text evidence="1">The sequence shown here is derived from an EMBL/GenBank/DDBJ whole genome shotgun (WGS) entry which is preliminary data.</text>
</comment>
<evidence type="ECO:0008006" key="3">
    <source>
        <dbReference type="Google" id="ProtNLM"/>
    </source>
</evidence>
<evidence type="ECO:0000313" key="2">
    <source>
        <dbReference type="Proteomes" id="UP001501417"/>
    </source>
</evidence>
<keyword evidence="2" id="KW-1185">Reference proteome</keyword>
<accession>A0ABP8RDC9</accession>
<name>A0ABP8RDC9_9MYCO</name>
<protein>
    <recommendedName>
        <fullName evidence="3">Transposase</fullName>
    </recommendedName>
</protein>
<organism evidence="1 2">
    <name type="scientific">Mycobacterium paraffinicum</name>
    <dbReference type="NCBI Taxonomy" id="53378"/>
    <lineage>
        <taxon>Bacteria</taxon>
        <taxon>Bacillati</taxon>
        <taxon>Actinomycetota</taxon>
        <taxon>Actinomycetes</taxon>
        <taxon>Mycobacteriales</taxon>
        <taxon>Mycobacteriaceae</taxon>
        <taxon>Mycobacterium</taxon>
    </lineage>
</organism>